<organism evidence="2 3">
    <name type="scientific">Microdochium bolleyi</name>
    <dbReference type="NCBI Taxonomy" id="196109"/>
    <lineage>
        <taxon>Eukaryota</taxon>
        <taxon>Fungi</taxon>
        <taxon>Dikarya</taxon>
        <taxon>Ascomycota</taxon>
        <taxon>Pezizomycotina</taxon>
        <taxon>Sordariomycetes</taxon>
        <taxon>Xylariomycetidae</taxon>
        <taxon>Xylariales</taxon>
        <taxon>Microdochiaceae</taxon>
        <taxon>Microdochium</taxon>
    </lineage>
</organism>
<protein>
    <submittedName>
        <fullName evidence="2">Alpha/Beta hydrolase protein</fullName>
    </submittedName>
</protein>
<dbReference type="GO" id="GO:0016020">
    <property type="term" value="C:membrane"/>
    <property type="evidence" value="ECO:0007669"/>
    <property type="project" value="TreeGrafter"/>
</dbReference>
<gene>
    <name evidence="2" type="ORF">Micbo1qcDRAFT_191130</name>
</gene>
<dbReference type="InterPro" id="IPR050266">
    <property type="entry name" value="AB_hydrolase_sf"/>
</dbReference>
<dbReference type="InterPro" id="IPR000073">
    <property type="entry name" value="AB_hydrolase_1"/>
</dbReference>
<dbReference type="STRING" id="196109.A0A136JGT0"/>
<dbReference type="GO" id="GO:0016787">
    <property type="term" value="F:hydrolase activity"/>
    <property type="evidence" value="ECO:0007669"/>
    <property type="project" value="UniProtKB-KW"/>
</dbReference>
<reference evidence="3" key="1">
    <citation type="submission" date="2016-02" db="EMBL/GenBank/DDBJ databases">
        <title>Draft genome sequence of Microdochium bolleyi, a fungal endophyte of beachgrass.</title>
        <authorList>
            <consortium name="DOE Joint Genome Institute"/>
            <person name="David A.S."/>
            <person name="May G."/>
            <person name="Haridas S."/>
            <person name="Lim J."/>
            <person name="Wang M."/>
            <person name="Labutti K."/>
            <person name="Lipzen A."/>
            <person name="Barry K."/>
            <person name="Grigoriev I.V."/>
        </authorList>
    </citation>
    <scope>NUCLEOTIDE SEQUENCE [LARGE SCALE GENOMIC DNA]</scope>
    <source>
        <strain evidence="3">J235TASD1</strain>
    </source>
</reference>
<evidence type="ECO:0000259" key="1">
    <source>
        <dbReference type="Pfam" id="PF00561"/>
    </source>
</evidence>
<dbReference type="PANTHER" id="PTHR43798:SF33">
    <property type="entry name" value="HYDROLASE, PUTATIVE (AFU_ORTHOLOGUE AFUA_2G14860)-RELATED"/>
    <property type="match status" value="1"/>
</dbReference>
<accession>A0A136JGT0</accession>
<dbReference type="AlphaFoldDB" id="A0A136JGT0"/>
<sequence>MAQPGQLYVTMEPQPGLPSQQFHEWYNNEHGPTRLSIPEIFANGLRYQATDGQKPTFLAAYDVTDMSHLETETYLKLRANRSPREAQTIGQVDVVRYFWDLVSTDLSPLFLPIERLTNDEAEGISLAAVHFTLSEDSASAGQKFEEWYKNEYSPAMSKAGGWLRSRLYKTSRLEGGKGPASFLALVDFAKGTSLNTEQVLPPSSAQSLSTIAQIKSQRTYSLFYVFGAGSRDLQHLSQLDRAQSTFTSADSRTRTTNDPEPVIESTVTTPDGLVIPYRLEGNTDPKAPVIAFCNSLLTSLKMWDPFVAILKSKRPQYQLLRYDTRGRHAIPLPPTPATLDMVSADLAFLMTSLRIDKLDTLIGVSMGGATTLRFALDYPDRLDRYVACDFNAASSAANTEAWKGRIAMAETARIEESGKTGIEHLAAQTVERWFHPTTMTQKRDTVVPWMTDMVAANHIEGFRYGCQALWDYDMKSEIKRCKVPGLMVVGEGDGKGALVKAMDSFRGQIGPKEEGVELAIVPEAGHLPMCESPEGFWTAVEKFL</sequence>
<feature type="domain" description="AB hydrolase-1" evidence="1">
    <location>
        <begin position="288"/>
        <end position="393"/>
    </location>
</feature>
<evidence type="ECO:0000313" key="2">
    <source>
        <dbReference type="EMBL" id="KXJ96328.1"/>
    </source>
</evidence>
<evidence type="ECO:0000313" key="3">
    <source>
        <dbReference type="Proteomes" id="UP000070501"/>
    </source>
</evidence>
<keyword evidence="3" id="KW-1185">Reference proteome</keyword>
<dbReference type="EMBL" id="KQ964245">
    <property type="protein sequence ID" value="KXJ96328.1"/>
    <property type="molecule type" value="Genomic_DNA"/>
</dbReference>
<dbReference type="PANTHER" id="PTHR43798">
    <property type="entry name" value="MONOACYLGLYCEROL LIPASE"/>
    <property type="match status" value="1"/>
</dbReference>
<dbReference type="Proteomes" id="UP000070501">
    <property type="component" value="Unassembled WGS sequence"/>
</dbReference>
<dbReference type="PRINTS" id="PR00111">
    <property type="entry name" value="ABHYDROLASE"/>
</dbReference>
<dbReference type="Pfam" id="PF00561">
    <property type="entry name" value="Abhydrolase_1"/>
    <property type="match status" value="1"/>
</dbReference>
<dbReference type="Gene3D" id="3.40.50.1820">
    <property type="entry name" value="alpha/beta hydrolase"/>
    <property type="match status" value="1"/>
</dbReference>
<keyword evidence="2" id="KW-0378">Hydrolase</keyword>
<proteinExistence type="predicted"/>
<dbReference type="InParanoid" id="A0A136JGT0"/>
<dbReference type="OrthoDB" id="2851338at2759"/>
<dbReference type="SUPFAM" id="SSF53474">
    <property type="entry name" value="alpha/beta-Hydrolases"/>
    <property type="match status" value="1"/>
</dbReference>
<name>A0A136JGT0_9PEZI</name>
<dbReference type="InterPro" id="IPR029058">
    <property type="entry name" value="AB_hydrolase_fold"/>
</dbReference>